<evidence type="ECO:0000313" key="4">
    <source>
        <dbReference type="Proteomes" id="UP001487740"/>
    </source>
</evidence>
<evidence type="ECO:0000313" key="3">
    <source>
        <dbReference type="EMBL" id="KAK8389112.1"/>
    </source>
</evidence>
<reference evidence="3 4" key="1">
    <citation type="submission" date="2023-03" db="EMBL/GenBank/DDBJ databases">
        <title>High-quality genome of Scylla paramamosain provides insights in environmental adaptation.</title>
        <authorList>
            <person name="Zhang L."/>
        </authorList>
    </citation>
    <scope>NUCLEOTIDE SEQUENCE [LARGE SCALE GENOMIC DNA]</scope>
    <source>
        <strain evidence="3">LZ_2023a</strain>
        <tissue evidence="3">Muscle</tissue>
    </source>
</reference>
<dbReference type="SUPFAM" id="SSF54236">
    <property type="entry name" value="Ubiquitin-like"/>
    <property type="match status" value="1"/>
</dbReference>
<feature type="region of interest" description="Disordered" evidence="1">
    <location>
        <begin position="147"/>
        <end position="171"/>
    </location>
</feature>
<feature type="domain" description="Ubiquitin-like" evidence="2">
    <location>
        <begin position="69"/>
        <end position="144"/>
    </location>
</feature>
<accession>A0AAW0TNL0</accession>
<dbReference type="GO" id="GO:0045296">
    <property type="term" value="F:cadherin binding"/>
    <property type="evidence" value="ECO:0007669"/>
    <property type="project" value="TreeGrafter"/>
</dbReference>
<dbReference type="PANTHER" id="PTHR16470">
    <property type="entry name" value="UBIQUITIN DOMAIN-CONTAINING PROTEIN UBFD1"/>
    <property type="match status" value="1"/>
</dbReference>
<keyword evidence="4" id="KW-1185">Reference proteome</keyword>
<protein>
    <recommendedName>
        <fullName evidence="2">Ubiquitin-like domain-containing protein</fullName>
    </recommendedName>
</protein>
<comment type="caution">
    <text evidence="3">The sequence shown here is derived from an EMBL/GenBank/DDBJ whole genome shotgun (WGS) entry which is preliminary data.</text>
</comment>
<dbReference type="Pfam" id="PF25343">
    <property type="entry name" value="PH_UBFD1_C"/>
    <property type="match status" value="1"/>
</dbReference>
<dbReference type="AlphaFoldDB" id="A0AAW0TNL0"/>
<name>A0AAW0TNL0_SCYPA</name>
<feature type="compositionally biased region" description="Basic and acidic residues" evidence="1">
    <location>
        <begin position="1"/>
        <end position="21"/>
    </location>
</feature>
<dbReference type="SMART" id="SM00213">
    <property type="entry name" value="UBQ"/>
    <property type="match status" value="1"/>
</dbReference>
<dbReference type="PROSITE" id="PS50053">
    <property type="entry name" value="UBIQUITIN_2"/>
    <property type="match status" value="1"/>
</dbReference>
<sequence>MSNEEKEVTSSDDKCIKECENSKTSPDSSCDAGNGVVIETRPQSSEETPSTDTQEDKPTTQSEGLPTGEAVSFKLVYNKTKYDIEFPVDGTVKQLKEHLTSIINVLPAMQKVMIKGLAKDEKTLRELGVTRGSKVMVVGSKLDDVVSVNTPKSESSSSEKPSTTTSSKEPLCRQKLHRKIIDKGVPEDAMPGIKNTKDVLPSYPLSGMVNKHGGKVRLTFKLELDQIWIGTKERTEKVNMNHIRHIVSEAIEGFEQYHIMGLQLGPTEASRYWIYWRYSPRQVSWCFQKFSKWECIYMMKYLAVKFVVSSNAAHNANDVASSVIVYSSPQMKIRN</sequence>
<dbReference type="CDD" id="cd17047">
    <property type="entry name" value="Ubl_UBFD1"/>
    <property type="match status" value="1"/>
</dbReference>
<feature type="region of interest" description="Disordered" evidence="1">
    <location>
        <begin position="1"/>
        <end position="67"/>
    </location>
</feature>
<organism evidence="3 4">
    <name type="scientific">Scylla paramamosain</name>
    <name type="common">Mud crab</name>
    <dbReference type="NCBI Taxonomy" id="85552"/>
    <lineage>
        <taxon>Eukaryota</taxon>
        <taxon>Metazoa</taxon>
        <taxon>Ecdysozoa</taxon>
        <taxon>Arthropoda</taxon>
        <taxon>Crustacea</taxon>
        <taxon>Multicrustacea</taxon>
        <taxon>Malacostraca</taxon>
        <taxon>Eumalacostraca</taxon>
        <taxon>Eucarida</taxon>
        <taxon>Decapoda</taxon>
        <taxon>Pleocyemata</taxon>
        <taxon>Brachyura</taxon>
        <taxon>Eubrachyura</taxon>
        <taxon>Portunoidea</taxon>
        <taxon>Portunidae</taxon>
        <taxon>Portuninae</taxon>
        <taxon>Scylla</taxon>
    </lineage>
</organism>
<dbReference type="PANTHER" id="PTHR16470:SF0">
    <property type="entry name" value="UBIQUITIN DOMAIN-CONTAINING PROTEIN UBFD1"/>
    <property type="match status" value="1"/>
</dbReference>
<proteinExistence type="predicted"/>
<dbReference type="InterPro" id="IPR029071">
    <property type="entry name" value="Ubiquitin-like_domsf"/>
</dbReference>
<gene>
    <name evidence="3" type="ORF">O3P69_020829</name>
</gene>
<dbReference type="Proteomes" id="UP001487740">
    <property type="component" value="Unassembled WGS sequence"/>
</dbReference>
<dbReference type="EMBL" id="JARAKH010000028">
    <property type="protein sequence ID" value="KAK8389112.1"/>
    <property type="molecule type" value="Genomic_DNA"/>
</dbReference>
<dbReference type="InterPro" id="IPR057455">
    <property type="entry name" value="UBFD1_C"/>
</dbReference>
<evidence type="ECO:0000259" key="2">
    <source>
        <dbReference type="PROSITE" id="PS50053"/>
    </source>
</evidence>
<dbReference type="InterPro" id="IPR000626">
    <property type="entry name" value="Ubiquitin-like_dom"/>
</dbReference>
<dbReference type="Pfam" id="PF00240">
    <property type="entry name" value="ubiquitin"/>
    <property type="match status" value="1"/>
</dbReference>
<evidence type="ECO:0000256" key="1">
    <source>
        <dbReference type="SAM" id="MobiDB-lite"/>
    </source>
</evidence>
<feature type="compositionally biased region" description="Low complexity" evidence="1">
    <location>
        <begin position="151"/>
        <end position="169"/>
    </location>
</feature>
<dbReference type="Gene3D" id="3.10.20.90">
    <property type="entry name" value="Phosphatidylinositol 3-kinase Catalytic Subunit, Chain A, domain 1"/>
    <property type="match status" value="1"/>
</dbReference>
<dbReference type="GO" id="GO:0003723">
    <property type="term" value="F:RNA binding"/>
    <property type="evidence" value="ECO:0007669"/>
    <property type="project" value="TreeGrafter"/>
</dbReference>
<dbReference type="InterPro" id="IPR039120">
    <property type="entry name" value="UBFD1"/>
</dbReference>
<feature type="compositionally biased region" description="Polar residues" evidence="1">
    <location>
        <begin position="41"/>
        <end position="52"/>
    </location>
</feature>